<dbReference type="PANTHER" id="PTHR12993">
    <property type="entry name" value="N-ACETYLGLUCOSAMINYL-PHOSPHATIDYLINOSITOL DE-N-ACETYLASE-RELATED"/>
    <property type="match status" value="1"/>
</dbReference>
<reference evidence="1 2" key="1">
    <citation type="submission" date="2024-12" db="EMBL/GenBank/DDBJ databases">
        <authorList>
            <person name="Lee Y."/>
        </authorList>
    </citation>
    <scope>NUCLEOTIDE SEQUENCE [LARGE SCALE GENOMIC DNA]</scope>
    <source>
        <strain evidence="1 2">03SUJ4</strain>
    </source>
</reference>
<dbReference type="SUPFAM" id="SSF102588">
    <property type="entry name" value="LmbE-like"/>
    <property type="match status" value="1"/>
</dbReference>
<sequence length="261" mass="28127">MYAHPDDEMIAVGGHLSLFRQALFLQVTNGAPADNADGNRLGLSRDEYRATRALELRAAFAAAGLPEARHRCLNLPDKEAAFHLPDLTDQIAQLVAAEPPDYIFTHPYEGGHPDHDACAFAVHTAVAALPENRPVILESPFYFSNADGTMHTGSFLHEEPGTILTLPLSASQQQSKQAAFAAFQTQRDVLANFPVAVREERFRIAPVYDFTNPAAPGPAFYESFVPGLTAARFSALAAEALQPQAASGAPRQSNAVTSFAE</sequence>
<dbReference type="Proteomes" id="UP001634747">
    <property type="component" value="Unassembled WGS sequence"/>
</dbReference>
<dbReference type="EMBL" id="JBJYXY010000001">
    <property type="protein sequence ID" value="MFN2977319.1"/>
    <property type="molecule type" value="Genomic_DNA"/>
</dbReference>
<dbReference type="RefSeq" id="WP_263414514.1">
    <property type="nucleotide sequence ID" value="NZ_BAABBH010000001.1"/>
</dbReference>
<proteinExistence type="predicted"/>
<dbReference type="EC" id="3.5.1.-" evidence="1"/>
<protein>
    <submittedName>
        <fullName evidence="1">PIG-L deacetylase family protein</fullName>
        <ecNumber evidence="1">3.5.1.-</ecNumber>
    </submittedName>
</protein>
<dbReference type="GO" id="GO:0016787">
    <property type="term" value="F:hydrolase activity"/>
    <property type="evidence" value="ECO:0007669"/>
    <property type="project" value="UniProtKB-KW"/>
</dbReference>
<dbReference type="InterPro" id="IPR003737">
    <property type="entry name" value="GlcNAc_PI_deacetylase-related"/>
</dbReference>
<dbReference type="InterPro" id="IPR024078">
    <property type="entry name" value="LmbE-like_dom_sf"/>
</dbReference>
<comment type="caution">
    <text evidence="1">The sequence shown here is derived from an EMBL/GenBank/DDBJ whole genome shotgun (WGS) entry which is preliminary data.</text>
</comment>
<name>A0ABW9KS44_9BACT</name>
<gene>
    <name evidence="1" type="ORF">ACK2TP_16230</name>
</gene>
<dbReference type="PANTHER" id="PTHR12993:SF29">
    <property type="entry name" value="BLR3841 PROTEIN"/>
    <property type="match status" value="1"/>
</dbReference>
<organism evidence="1 2">
    <name type="scientific">Terriglobus aquaticus</name>
    <dbReference type="NCBI Taxonomy" id="940139"/>
    <lineage>
        <taxon>Bacteria</taxon>
        <taxon>Pseudomonadati</taxon>
        <taxon>Acidobacteriota</taxon>
        <taxon>Terriglobia</taxon>
        <taxon>Terriglobales</taxon>
        <taxon>Acidobacteriaceae</taxon>
        <taxon>Terriglobus</taxon>
    </lineage>
</organism>
<evidence type="ECO:0000313" key="2">
    <source>
        <dbReference type="Proteomes" id="UP001634747"/>
    </source>
</evidence>
<dbReference type="Gene3D" id="3.40.50.10320">
    <property type="entry name" value="LmbE-like"/>
    <property type="match status" value="1"/>
</dbReference>
<evidence type="ECO:0000313" key="1">
    <source>
        <dbReference type="EMBL" id="MFN2977319.1"/>
    </source>
</evidence>
<keyword evidence="2" id="KW-1185">Reference proteome</keyword>
<keyword evidence="1" id="KW-0378">Hydrolase</keyword>
<dbReference type="Pfam" id="PF02585">
    <property type="entry name" value="PIG-L"/>
    <property type="match status" value="1"/>
</dbReference>
<accession>A0ABW9KS44</accession>